<evidence type="ECO:0000313" key="3">
    <source>
        <dbReference type="Proteomes" id="UP000316665"/>
    </source>
</evidence>
<dbReference type="Gene3D" id="3.10.129.10">
    <property type="entry name" value="Hotdog Thioesterase"/>
    <property type="match status" value="2"/>
</dbReference>
<reference evidence="2 3" key="1">
    <citation type="submission" date="2019-06" db="EMBL/GenBank/DDBJ databases">
        <title>Complete genome sequence of Janthinobacterium sp. SNU WT3 isolated from diseased rainbow trout.</title>
        <authorList>
            <person name="Oh W.T."/>
            <person name="Park S.C."/>
        </authorList>
    </citation>
    <scope>NUCLEOTIDE SEQUENCE [LARGE SCALE GENOMIC DNA]</scope>
    <source>
        <strain evidence="2 3">SNU WT3</strain>
    </source>
</reference>
<evidence type="ECO:0000313" key="2">
    <source>
        <dbReference type="EMBL" id="QDG70092.1"/>
    </source>
</evidence>
<accession>A0A4Y6RAS6</accession>
<proteinExistence type="predicted"/>
<evidence type="ECO:0000256" key="1">
    <source>
        <dbReference type="ARBA" id="ARBA00022801"/>
    </source>
</evidence>
<name>A0A4Y6RAS6_9BURK</name>
<organism evidence="2 3">
    <name type="scientific">Janthinobacterium tructae</name>
    <dbReference type="NCBI Taxonomy" id="2590869"/>
    <lineage>
        <taxon>Bacteria</taxon>
        <taxon>Pseudomonadati</taxon>
        <taxon>Pseudomonadota</taxon>
        <taxon>Betaproteobacteria</taxon>
        <taxon>Burkholderiales</taxon>
        <taxon>Oxalobacteraceae</taxon>
        <taxon>Janthinobacterium</taxon>
    </lineage>
</organism>
<dbReference type="KEGG" id="jas:FJQ89_06395"/>
<dbReference type="GO" id="GO:0047617">
    <property type="term" value="F:fatty acyl-CoA hydrolase activity"/>
    <property type="evidence" value="ECO:0007669"/>
    <property type="project" value="TreeGrafter"/>
</dbReference>
<dbReference type="PANTHER" id="PTHR31793">
    <property type="entry name" value="4-HYDROXYBENZOYL-COA THIOESTERASE FAMILY MEMBER"/>
    <property type="match status" value="1"/>
</dbReference>
<dbReference type="InterPro" id="IPR050563">
    <property type="entry name" value="4-hydroxybenzoyl-CoA_TE"/>
</dbReference>
<dbReference type="PANTHER" id="PTHR31793:SF37">
    <property type="entry name" value="ACYL-COA THIOESTER HYDROLASE YBGC"/>
    <property type="match status" value="1"/>
</dbReference>
<keyword evidence="1" id="KW-0378">Hydrolase</keyword>
<dbReference type="OrthoDB" id="9801517at2"/>
<dbReference type="SUPFAM" id="SSF54637">
    <property type="entry name" value="Thioesterase/thiol ester dehydrase-isomerase"/>
    <property type="match status" value="1"/>
</dbReference>
<dbReference type="Proteomes" id="UP000316665">
    <property type="component" value="Chromosome"/>
</dbReference>
<dbReference type="EMBL" id="CP041185">
    <property type="protein sequence ID" value="QDG70092.1"/>
    <property type="molecule type" value="Genomic_DNA"/>
</dbReference>
<gene>
    <name evidence="2" type="ORF">FJQ89_06395</name>
</gene>
<sequence>MHHTSTHKTVFFQTCAAGRKHRQHVQSAATVSKGAHLNWDYPHAHTLPVTPEAGDIDGLQHTNNAVYVRWCEHIAWHHSATLGLDLDDYRRLDRAMAIRRGEYDYLLPTRAGEALTLATWLCASDGRSSMERRFQLIRDSDGATVVRARWELICIELSSGRARRLPPEFLAVYEPAIVAARQPVQA</sequence>
<dbReference type="AlphaFoldDB" id="A0A4Y6RAS6"/>
<protein>
    <submittedName>
        <fullName evidence="2">Acyl-CoA thioesterase</fullName>
    </submittedName>
</protein>
<keyword evidence="3" id="KW-1185">Reference proteome</keyword>
<dbReference type="InterPro" id="IPR029069">
    <property type="entry name" value="HotDog_dom_sf"/>
</dbReference>
<dbReference type="Pfam" id="PF13279">
    <property type="entry name" value="4HBT_2"/>
    <property type="match status" value="1"/>
</dbReference>
<dbReference type="CDD" id="cd00586">
    <property type="entry name" value="4HBT"/>
    <property type="match status" value="1"/>
</dbReference>